<comment type="similarity">
    <text evidence="6">Belongs to the MAGUK family.</text>
</comment>
<evidence type="ECO:0000256" key="13">
    <source>
        <dbReference type="ARBA" id="ARBA00022753"/>
    </source>
</evidence>
<dbReference type="Gene3D" id="2.20.70.10">
    <property type="match status" value="2"/>
</dbReference>
<dbReference type="FunFam" id="2.20.70.10:FF:000002">
    <property type="entry name" value="Membrane-associated guanylate kinase, WW and PDZ domain-containing protein 3 isoform 1"/>
    <property type="match status" value="1"/>
</dbReference>
<evidence type="ECO:0000256" key="4">
    <source>
        <dbReference type="ARBA" id="ARBA00004504"/>
    </source>
</evidence>
<feature type="compositionally biased region" description="Basic and acidic residues" evidence="27">
    <location>
        <begin position="1069"/>
        <end position="1085"/>
    </location>
</feature>
<dbReference type="GO" id="GO:0006897">
    <property type="term" value="P:endocytosis"/>
    <property type="evidence" value="ECO:0007669"/>
    <property type="project" value="UniProtKB-KW"/>
</dbReference>
<dbReference type="FunFam" id="2.30.42.10:FF:000113">
    <property type="entry name" value="Membrane associated guanylate kinase, WW and PDZ domain containing 2"/>
    <property type="match status" value="1"/>
</dbReference>
<evidence type="ECO:0000256" key="9">
    <source>
        <dbReference type="ARBA" id="ARBA00022553"/>
    </source>
</evidence>
<evidence type="ECO:0000259" key="28">
    <source>
        <dbReference type="PROSITE" id="PS50020"/>
    </source>
</evidence>
<dbReference type="GO" id="GO:0007165">
    <property type="term" value="P:signal transduction"/>
    <property type="evidence" value="ECO:0007669"/>
    <property type="project" value="TreeGrafter"/>
</dbReference>
<feature type="domain" description="PDZ" evidence="30">
    <location>
        <begin position="596"/>
        <end position="672"/>
    </location>
</feature>
<dbReference type="Proteomes" id="UP000298787">
    <property type="component" value="Chromosome 22"/>
</dbReference>
<dbReference type="Pfam" id="PF00397">
    <property type="entry name" value="WW"/>
    <property type="match status" value="1"/>
</dbReference>
<evidence type="ECO:0000256" key="8">
    <source>
        <dbReference type="ARBA" id="ARBA00022490"/>
    </source>
</evidence>
<keyword evidence="12" id="KW-0677">Repeat</keyword>
<dbReference type="SMART" id="SM00228">
    <property type="entry name" value="PDZ"/>
    <property type="match status" value="5"/>
</dbReference>
<evidence type="ECO:0000256" key="12">
    <source>
        <dbReference type="ARBA" id="ARBA00022737"/>
    </source>
</evidence>
<feature type="domain" description="WW" evidence="28">
    <location>
        <begin position="175"/>
        <end position="208"/>
    </location>
</feature>
<dbReference type="Pfam" id="PF00625">
    <property type="entry name" value="Guanylate_kin"/>
    <property type="match status" value="1"/>
</dbReference>
<evidence type="ECO:0000256" key="5">
    <source>
        <dbReference type="ARBA" id="ARBA00004603"/>
    </source>
</evidence>
<dbReference type="GO" id="GO:0005911">
    <property type="term" value="C:cell-cell junction"/>
    <property type="evidence" value="ECO:0007669"/>
    <property type="project" value="UniProtKB-ARBA"/>
</dbReference>
<feature type="compositionally biased region" description="Polar residues" evidence="27">
    <location>
        <begin position="998"/>
        <end position="1022"/>
    </location>
</feature>
<name>A0A4U5VQC5_COLLU</name>
<dbReference type="InterPro" id="IPR020590">
    <property type="entry name" value="Guanylate_kinase_CS"/>
</dbReference>
<comment type="function">
    <text evidence="20">Plays a role in coupling actin fibers to cell junctions in endothelial cells, via its interaction with AMOTL2 and CDH5. May regulate acid-induced ASIC3 currents by modulating its expression at the cell surface.</text>
</comment>
<reference evidence="31 32" key="1">
    <citation type="submission" date="2019-01" db="EMBL/GenBank/DDBJ databases">
        <title>Genome Assembly of Collichthys lucidus.</title>
        <authorList>
            <person name="Cai M."/>
            <person name="Xiao S."/>
        </authorList>
    </citation>
    <scope>NUCLEOTIDE SEQUENCE [LARGE SCALE GENOMIC DNA]</scope>
    <source>
        <strain evidence="31">JT15FE1705JMU</strain>
        <tissue evidence="31">Muscle</tissue>
    </source>
</reference>
<evidence type="ECO:0000256" key="16">
    <source>
        <dbReference type="ARBA" id="ARBA00023136"/>
    </source>
</evidence>
<evidence type="ECO:0000256" key="23">
    <source>
        <dbReference type="ARBA" id="ARBA00078448"/>
    </source>
</evidence>
<dbReference type="SMART" id="SM00456">
    <property type="entry name" value="WW"/>
    <property type="match status" value="2"/>
</dbReference>
<dbReference type="GO" id="GO:0005886">
    <property type="term" value="C:plasma membrane"/>
    <property type="evidence" value="ECO:0007669"/>
    <property type="project" value="UniProtKB-SubCell"/>
</dbReference>
<dbReference type="InterPro" id="IPR001478">
    <property type="entry name" value="PDZ"/>
</dbReference>
<dbReference type="PROSITE" id="PS50020">
    <property type="entry name" value="WW_DOMAIN_2"/>
    <property type="match status" value="2"/>
</dbReference>
<feature type="domain" description="PDZ" evidence="30">
    <location>
        <begin position="403"/>
        <end position="472"/>
    </location>
</feature>
<evidence type="ECO:0000256" key="3">
    <source>
        <dbReference type="ARBA" id="ARBA00004437"/>
    </source>
</evidence>
<evidence type="ECO:0000256" key="14">
    <source>
        <dbReference type="ARBA" id="ARBA00022902"/>
    </source>
</evidence>
<dbReference type="Pfam" id="PF00595">
    <property type="entry name" value="PDZ"/>
    <property type="match status" value="5"/>
</dbReference>
<dbReference type="InterPro" id="IPR008145">
    <property type="entry name" value="GK/Ca_channel_bsu"/>
</dbReference>
<dbReference type="GO" id="GO:0001917">
    <property type="term" value="C:photoreceptor inner segment"/>
    <property type="evidence" value="ECO:0007669"/>
    <property type="project" value="UniProtKB-SubCell"/>
</dbReference>
<keyword evidence="31" id="KW-0418">Kinase</keyword>
<evidence type="ECO:0000256" key="21">
    <source>
        <dbReference type="ARBA" id="ARBA00070827"/>
    </source>
</evidence>
<dbReference type="Pfam" id="PF16663">
    <property type="entry name" value="MAGI_u1"/>
    <property type="match status" value="1"/>
</dbReference>
<evidence type="ECO:0000256" key="10">
    <source>
        <dbReference type="ARBA" id="ARBA00022583"/>
    </source>
</evidence>
<feature type="domain" description="PDZ" evidence="30">
    <location>
        <begin position="907"/>
        <end position="997"/>
    </location>
</feature>
<protein>
    <recommendedName>
        <fullName evidence="22">Membrane-associated guanylate kinase, WW and PDZ domain-containing protein 1</fullName>
    </recommendedName>
    <alternativeName>
        <fullName evidence="26">Atrophin-1-interacting protein 1</fullName>
    </alternativeName>
    <alternativeName>
        <fullName evidence="23">BAI1-associated protein 1</fullName>
    </alternativeName>
    <alternativeName>
        <fullName evidence="25">Membrane-associated guanylate kinase inverted 1</fullName>
    </alternativeName>
    <alternativeName>
        <fullName evidence="24">Membrane-associated guanylate kinase inverted 2</fullName>
    </alternativeName>
    <alternativeName>
        <fullName evidence="21">Membrane-associated guanylate kinase, WW and PDZ domain-containing protein 2</fullName>
    </alternativeName>
</protein>
<dbReference type="FunFam" id="2.30.42.10:FF:000006">
    <property type="entry name" value="Membrane associated guanylate kinase, WW and PDZ domain containing 1"/>
    <property type="match status" value="1"/>
</dbReference>
<evidence type="ECO:0000256" key="2">
    <source>
        <dbReference type="ARBA" id="ARBA00004202"/>
    </source>
</evidence>
<evidence type="ECO:0000256" key="25">
    <source>
        <dbReference type="ARBA" id="ARBA00079517"/>
    </source>
</evidence>
<feature type="compositionally biased region" description="Low complexity" evidence="27">
    <location>
        <begin position="1470"/>
        <end position="1481"/>
    </location>
</feature>
<feature type="compositionally biased region" description="Low complexity" evidence="27">
    <location>
        <begin position="567"/>
        <end position="581"/>
    </location>
</feature>
<dbReference type="PROSITE" id="PS01159">
    <property type="entry name" value="WW_DOMAIN_1"/>
    <property type="match status" value="2"/>
</dbReference>
<dbReference type="GO" id="GO:0031697">
    <property type="term" value="F:beta-1 adrenergic receptor binding"/>
    <property type="evidence" value="ECO:0007669"/>
    <property type="project" value="TreeGrafter"/>
</dbReference>
<dbReference type="FunFam" id="2.30.42.10:FF:000005">
    <property type="entry name" value="Membrane associated guanylate kinase, WW and PDZ domain containing 1"/>
    <property type="match status" value="1"/>
</dbReference>
<evidence type="ECO:0000256" key="15">
    <source>
        <dbReference type="ARBA" id="ARBA00023018"/>
    </source>
</evidence>
<evidence type="ECO:0000256" key="11">
    <source>
        <dbReference type="ARBA" id="ARBA00022599"/>
    </source>
</evidence>
<feature type="region of interest" description="Disordered" evidence="27">
    <location>
        <begin position="1242"/>
        <end position="1481"/>
    </location>
</feature>
<dbReference type="SUPFAM" id="SSF52540">
    <property type="entry name" value="P-loop containing nucleoside triphosphate hydrolases"/>
    <property type="match status" value="1"/>
</dbReference>
<feature type="compositionally biased region" description="Basic and acidic residues" evidence="27">
    <location>
        <begin position="1372"/>
        <end position="1383"/>
    </location>
</feature>
<dbReference type="PROSITE" id="PS50106">
    <property type="entry name" value="PDZ"/>
    <property type="match status" value="5"/>
</dbReference>
<dbReference type="CDD" id="cd06733">
    <property type="entry name" value="PDZ3_MAGI-1_3-like"/>
    <property type="match status" value="1"/>
</dbReference>
<keyword evidence="32" id="KW-1185">Reference proteome</keyword>
<feature type="region of interest" description="Disordered" evidence="27">
    <location>
        <begin position="50"/>
        <end position="179"/>
    </location>
</feature>
<evidence type="ECO:0000259" key="29">
    <source>
        <dbReference type="PROSITE" id="PS50052"/>
    </source>
</evidence>
<dbReference type="CDD" id="cd06734">
    <property type="entry name" value="PDZ4_MAGI-1_3-like"/>
    <property type="match status" value="1"/>
</dbReference>
<keyword evidence="31" id="KW-0808">Transferase</keyword>
<feature type="domain" description="PDZ" evidence="30">
    <location>
        <begin position="759"/>
        <end position="841"/>
    </location>
</feature>
<dbReference type="Gene3D" id="2.30.42.10">
    <property type="match status" value="5"/>
</dbReference>
<dbReference type="GO" id="GO:0045202">
    <property type="term" value="C:synapse"/>
    <property type="evidence" value="ECO:0007669"/>
    <property type="project" value="UniProtKB-SubCell"/>
</dbReference>
<feature type="domain" description="Guanylate kinase-like" evidence="29">
    <location>
        <begin position="14"/>
        <end position="58"/>
    </location>
</feature>
<dbReference type="GO" id="GO:0001750">
    <property type="term" value="C:photoreceptor outer segment"/>
    <property type="evidence" value="ECO:0007669"/>
    <property type="project" value="UniProtKB-SubCell"/>
</dbReference>
<dbReference type="GO" id="GO:0005634">
    <property type="term" value="C:nucleus"/>
    <property type="evidence" value="ECO:0007669"/>
    <property type="project" value="UniProtKB-ARBA"/>
</dbReference>
<dbReference type="PANTHER" id="PTHR10316:SF27">
    <property type="entry name" value="MEMBRANE-ASSOCIATED GUANYLATE KINASE, WW AND PDZ DOMAIN-CONTAINING PROTEIN 2"/>
    <property type="match status" value="1"/>
</dbReference>
<evidence type="ECO:0000256" key="1">
    <source>
        <dbReference type="ARBA" id="ARBA00004114"/>
    </source>
</evidence>
<evidence type="ECO:0000259" key="30">
    <source>
        <dbReference type="PROSITE" id="PS50106"/>
    </source>
</evidence>
<keyword evidence="11" id="KW-0771">Synaptosome</keyword>
<feature type="compositionally biased region" description="Low complexity" evidence="27">
    <location>
        <begin position="1264"/>
        <end position="1280"/>
    </location>
</feature>
<dbReference type="PROSITE" id="PS00856">
    <property type="entry name" value="GUANYLATE_KINASE_1"/>
    <property type="match status" value="1"/>
</dbReference>
<dbReference type="FunFam" id="3.30.63.10:FF:000003">
    <property type="entry name" value="Membrane-associated guanylate kinase, WW and PDZ domain-containing protein 3 isoform 1"/>
    <property type="match status" value="1"/>
</dbReference>
<dbReference type="GO" id="GO:0030425">
    <property type="term" value="C:dendrite"/>
    <property type="evidence" value="ECO:0007669"/>
    <property type="project" value="TreeGrafter"/>
</dbReference>
<feature type="domain" description="PDZ" evidence="30">
    <location>
        <begin position="1155"/>
        <end position="1237"/>
    </location>
</feature>
<dbReference type="PROSITE" id="PS50052">
    <property type="entry name" value="GUANYLATE_KINASE_2"/>
    <property type="match status" value="1"/>
</dbReference>
<dbReference type="GO" id="GO:0046332">
    <property type="term" value="F:SMAD binding"/>
    <property type="evidence" value="ECO:0007669"/>
    <property type="project" value="TreeGrafter"/>
</dbReference>
<keyword evidence="14" id="KW-0524">Neurogenesis</keyword>
<evidence type="ECO:0000256" key="27">
    <source>
        <dbReference type="SAM" id="MobiDB-lite"/>
    </source>
</evidence>
<evidence type="ECO:0000256" key="24">
    <source>
        <dbReference type="ARBA" id="ARBA00079516"/>
    </source>
</evidence>
<keyword evidence="15" id="KW-0770">Synapse</keyword>
<dbReference type="InterPro" id="IPR036020">
    <property type="entry name" value="WW_dom_sf"/>
</dbReference>
<comment type="subcellular location">
    <subcellularLocation>
        <location evidence="2">Cell membrane</location>
        <topology evidence="2">Peripheral membrane protein</topology>
    </subcellularLocation>
    <subcellularLocation>
        <location evidence="4">Cell projection</location>
        <location evidence="4">Cilium</location>
        <location evidence="4">Photoreceptor outer segment</location>
    </subcellularLocation>
    <subcellularLocation>
        <location evidence="1">Cytoplasm</location>
        <location evidence="1">Cytoskeleton</location>
        <location evidence="1">Microtubule organizing center</location>
        <location evidence="1">Centrosome</location>
        <location evidence="1">Centriole</location>
    </subcellularLocation>
    <subcellularLocation>
        <location evidence="5">Late endosome</location>
    </subcellularLocation>
    <subcellularLocation>
        <location evidence="3">Photoreceptor inner segment</location>
    </subcellularLocation>
    <subcellularLocation>
        <location evidence="19">Synapse</location>
        <location evidence="19">Synaptosome</location>
    </subcellularLocation>
</comment>
<dbReference type="EMBL" id="CM014099">
    <property type="protein sequence ID" value="TKS90748.1"/>
    <property type="molecule type" value="Genomic_DNA"/>
</dbReference>
<feature type="region of interest" description="Disordered" evidence="27">
    <location>
        <begin position="1"/>
        <end position="25"/>
    </location>
</feature>
<dbReference type="GO" id="GO:0043113">
    <property type="term" value="P:receptor clustering"/>
    <property type="evidence" value="ECO:0007669"/>
    <property type="project" value="TreeGrafter"/>
</dbReference>
<dbReference type="FunFam" id="2.30.42.10:FF:000015">
    <property type="entry name" value="Membrane associated guanylate kinase, WW and PDZ domain containing 1"/>
    <property type="match status" value="1"/>
</dbReference>
<evidence type="ECO:0000256" key="26">
    <source>
        <dbReference type="ARBA" id="ARBA00080410"/>
    </source>
</evidence>
<dbReference type="CDD" id="cd06732">
    <property type="entry name" value="PDZ2_MAGI-1_3-like"/>
    <property type="match status" value="1"/>
</dbReference>
<keyword evidence="13" id="KW-0967">Endosome</keyword>
<keyword evidence="8" id="KW-0963">Cytoplasm</keyword>
<dbReference type="PANTHER" id="PTHR10316">
    <property type="entry name" value="MEMBRANE ASSOCIATED GUANYLATE KINASE-RELATED"/>
    <property type="match status" value="1"/>
</dbReference>
<gene>
    <name evidence="31" type="ORF">D9C73_024881</name>
</gene>
<organism evidence="31 32">
    <name type="scientific">Collichthys lucidus</name>
    <name type="common">Big head croaker</name>
    <name type="synonym">Sciaena lucida</name>
    <dbReference type="NCBI Taxonomy" id="240159"/>
    <lineage>
        <taxon>Eukaryota</taxon>
        <taxon>Metazoa</taxon>
        <taxon>Chordata</taxon>
        <taxon>Craniata</taxon>
        <taxon>Vertebrata</taxon>
        <taxon>Euteleostomi</taxon>
        <taxon>Actinopterygii</taxon>
        <taxon>Neopterygii</taxon>
        <taxon>Teleostei</taxon>
        <taxon>Neoteleostei</taxon>
        <taxon>Acanthomorphata</taxon>
        <taxon>Eupercaria</taxon>
        <taxon>Sciaenidae</taxon>
        <taxon>Collichthys</taxon>
    </lineage>
</organism>
<dbReference type="GO" id="GO:0016301">
    <property type="term" value="F:kinase activity"/>
    <property type="evidence" value="ECO:0007669"/>
    <property type="project" value="UniProtKB-KW"/>
</dbReference>
<evidence type="ECO:0000256" key="7">
    <source>
        <dbReference type="ARBA" id="ARBA00022475"/>
    </source>
</evidence>
<feature type="domain" description="WW" evidence="28">
    <location>
        <begin position="221"/>
        <end position="254"/>
    </location>
</feature>
<dbReference type="GO" id="GO:0070699">
    <property type="term" value="F:type II activin receptor binding"/>
    <property type="evidence" value="ECO:0007669"/>
    <property type="project" value="TreeGrafter"/>
</dbReference>
<keyword evidence="7" id="KW-1003">Cell membrane</keyword>
<dbReference type="SMART" id="SM00072">
    <property type="entry name" value="GuKc"/>
    <property type="match status" value="1"/>
</dbReference>
<dbReference type="SUPFAM" id="SSF51045">
    <property type="entry name" value="WW domain"/>
    <property type="match status" value="2"/>
</dbReference>
<feature type="compositionally biased region" description="Pro residues" evidence="27">
    <location>
        <begin position="1031"/>
        <end position="1050"/>
    </location>
</feature>
<feature type="compositionally biased region" description="Polar residues" evidence="27">
    <location>
        <begin position="856"/>
        <end position="906"/>
    </location>
</feature>
<feature type="compositionally biased region" description="Polar residues" evidence="27">
    <location>
        <begin position="1409"/>
        <end position="1420"/>
    </location>
</feature>
<evidence type="ECO:0000256" key="19">
    <source>
        <dbReference type="ARBA" id="ARBA00034102"/>
    </source>
</evidence>
<keyword evidence="10" id="KW-0254">Endocytosis</keyword>
<feature type="region of interest" description="Disordered" evidence="27">
    <location>
        <begin position="559"/>
        <end position="587"/>
    </location>
</feature>
<evidence type="ECO:0000313" key="31">
    <source>
        <dbReference type="EMBL" id="TKS90748.1"/>
    </source>
</evidence>
<dbReference type="Gene3D" id="3.30.63.10">
    <property type="entry name" value="Guanylate Kinase phosphate binding domain"/>
    <property type="match status" value="1"/>
</dbReference>
<feature type="region of interest" description="Disordered" evidence="27">
    <location>
        <begin position="846"/>
        <end position="907"/>
    </location>
</feature>
<evidence type="ECO:0000256" key="22">
    <source>
        <dbReference type="ARBA" id="ARBA00070829"/>
    </source>
</evidence>
<evidence type="ECO:0000313" key="32">
    <source>
        <dbReference type="Proteomes" id="UP000298787"/>
    </source>
</evidence>
<dbReference type="GO" id="GO:0005770">
    <property type="term" value="C:late endosome"/>
    <property type="evidence" value="ECO:0007669"/>
    <property type="project" value="UniProtKB-SubCell"/>
</dbReference>
<dbReference type="CDD" id="cd06731">
    <property type="entry name" value="PDZ1_MAGI-1_3-like"/>
    <property type="match status" value="1"/>
</dbReference>
<dbReference type="InterPro" id="IPR027417">
    <property type="entry name" value="P-loop_NTPase"/>
</dbReference>
<keyword evidence="9" id="KW-0597">Phosphoprotein</keyword>
<dbReference type="GO" id="GO:0030159">
    <property type="term" value="F:signaling receptor complex adaptor activity"/>
    <property type="evidence" value="ECO:0007669"/>
    <property type="project" value="TreeGrafter"/>
</dbReference>
<evidence type="ECO:0000256" key="20">
    <source>
        <dbReference type="ARBA" id="ARBA00058771"/>
    </source>
</evidence>
<dbReference type="GO" id="GO:0007399">
    <property type="term" value="P:nervous system development"/>
    <property type="evidence" value="ECO:0007669"/>
    <property type="project" value="UniProtKB-KW"/>
</dbReference>
<keyword evidence="17" id="KW-0206">Cytoskeleton</keyword>
<sequence length="1481" mass="161477">MDGKWEGPQSRAGTTRQPKEGEVPGVDYNFVTIDRFMELEKSGALLESGTYEDNFYGTPKPPAEPSALLLNVTDQLLPGARPTSEGKRKRNKSVSNMEKASIEPPEEEEEERPIVNGNGVAVTPESSEHEDKSTDASGDIAPQSNQAEVPTEAPKDDGLSPKITVPKPEENDELGPLPDNWEMAYTEKGEVYFIDHNTKTTSWLDPRLAKKAKPPEECKEDELPYGWEKIDDPIYGSYYVDHINRRTQFENPVLEAKRRLQQQQQMQSQGLSSLPLPTIYRVEDVSPFATLPRPPPLVQVGPVPERCHSLGDLSRSPTLGRRAYATSASADVSPLRRVLTRRMNVCPHHQHHPNQQQQQQPLHTSACTVVLEQPVCSPFSLWHFVKKPLFTRDPTQLKGSFLSTSLQKSNMGFGFTIIGGDEPDEFLQVKSVIPDGPAAADGKMATGDVIVYINDVCVLGTTHADVVKLFQSVPIGQSVTLVLCRGYPLPYDPEEAGNTNNNTTTTTIISPLGIMEQRPIMVNGRTGYDNYLDYLSRTARFVTDPGQDQVNVQQQLLAPHPGDTHLDGSLPPTSGTTPPDSVSMASSGATQGELLTLTMVKGMDGFGFTIADSAMGQRVKQVLEPLGCPGLCEGDLIVEINKQPVQGFTHTQVVELLKECGVGVETCLVVQRGGTGEDQRLQVLEQWESQQGQSSPAQTSLSAPVIPHSAPFPTHHLHRASVPDSASEALALAKPDPYDLYEKSRAIYESRRAEYQDIEVHLRRQKSGFGFRVLGGDEAGQPILIGAIIEKSPADLDGRLRPGDELLFVDGIPVVGKPHRYVIDLMHGAARNGQVNLVIRRRVQATGDSCPENGRSPGSVSTQHSSPRSDFTYGNSTITAQAPNAGMGNNTAASSDRTSTPNTQPSDVIINRKESEGFGFVIISSLNRPEAAATNTVPHKIGRIIEGSPADRCGKLKVGDRILAVNSQSIVNMPHADIVKLIKDAGLSVTLRIIPQEEVSNPPSAPSSEKQSPMAQQHSPKIQPSSAASQPNPPVTEPSPPVSQPNPVPHQSPVTQLPVPPPQTYTHESSYRSEVKARQDVKPDIRQPPFTDYRQPPVDYRHPPVADYRQPPTLDYRHPPLLDYRQLAQTDARQFNVPEYRMPPVQLAQDFDFFTVELEKSVKGFGFSIRGGREYKMDLFVLRLAEDGPAIRNGRMRVGDQIIEINGESTRDMTHARAIELIKSGGRRVRLLLKRGTGQVPEYDNAAPWDARPSASPSLSEVAPPIDSLSMSSPSSHLAPAPDPPHLSPLDVPRDPVAGDSRKEHSKSPQKAELLNPDPNSKARRAAGSGRAKKEGGRSTHKGHRVHATTEGEGGKEGQSAEPKPTRSTRGRSKERNTGDNRESTQSPSTSKLPHTNGNSREDVERYSGGQQVESEQSNPRPREPDRGLGESRPSLPNKSSTSSGGSAAGRKATVSPGPWKIPGSDKLPSTLRTGTSTLSR</sequence>
<evidence type="ECO:0000256" key="6">
    <source>
        <dbReference type="ARBA" id="ARBA00007014"/>
    </source>
</evidence>
<evidence type="ECO:0000256" key="18">
    <source>
        <dbReference type="ARBA" id="ARBA00023273"/>
    </source>
</evidence>
<dbReference type="GO" id="GO:0005814">
    <property type="term" value="C:centriole"/>
    <property type="evidence" value="ECO:0007669"/>
    <property type="project" value="UniProtKB-SubCell"/>
</dbReference>
<feature type="region of interest" description="Disordered" evidence="27">
    <location>
        <begin position="998"/>
        <end position="1113"/>
    </location>
</feature>
<dbReference type="InterPro" id="IPR008144">
    <property type="entry name" value="Guanylate_kin-like_dom"/>
</dbReference>
<dbReference type="FunFam" id="2.30.42.10:FF:000150">
    <property type="entry name" value="Membrane associated guanylate kinase, WW and PDZ domain containing 2"/>
    <property type="match status" value="1"/>
</dbReference>
<dbReference type="InterPro" id="IPR001202">
    <property type="entry name" value="WW_dom"/>
</dbReference>
<dbReference type="CDD" id="cd00201">
    <property type="entry name" value="WW"/>
    <property type="match status" value="2"/>
</dbReference>
<dbReference type="CDD" id="cd06735">
    <property type="entry name" value="PDZ5_MAGI-1_3-like"/>
    <property type="match status" value="1"/>
</dbReference>
<dbReference type="FunFam" id="2.20.70.10:FF:000001">
    <property type="entry name" value="Membrane-associated guanylate kinase, WW and PDZ domain-containing protein 1"/>
    <property type="match status" value="1"/>
</dbReference>
<feature type="compositionally biased region" description="Low complexity" evidence="27">
    <location>
        <begin position="1432"/>
        <end position="1454"/>
    </location>
</feature>
<keyword evidence="18" id="KW-0966">Cell projection</keyword>
<dbReference type="InterPro" id="IPR036034">
    <property type="entry name" value="PDZ_sf"/>
</dbReference>
<feature type="compositionally biased region" description="Basic and acidic residues" evidence="27">
    <location>
        <begin position="1421"/>
        <end position="1430"/>
    </location>
</feature>
<dbReference type="SUPFAM" id="SSF50156">
    <property type="entry name" value="PDZ domain-like"/>
    <property type="match status" value="5"/>
</dbReference>
<keyword evidence="16" id="KW-0472">Membrane</keyword>
<accession>A0A4U5VQC5</accession>
<dbReference type="STRING" id="240159.A0A4U5VQC5"/>
<proteinExistence type="inferred from homology"/>
<evidence type="ECO:0000256" key="17">
    <source>
        <dbReference type="ARBA" id="ARBA00023212"/>
    </source>
</evidence>
<feature type="compositionally biased region" description="Polar residues" evidence="27">
    <location>
        <begin position="1384"/>
        <end position="1399"/>
    </location>
</feature>